<reference evidence="1" key="1">
    <citation type="journal article" date="2020" name="Nature">
        <title>Giant virus diversity and host interactions through global metagenomics.</title>
        <authorList>
            <person name="Schulz F."/>
            <person name="Roux S."/>
            <person name="Paez-Espino D."/>
            <person name="Jungbluth S."/>
            <person name="Walsh D.A."/>
            <person name="Denef V.J."/>
            <person name="McMahon K.D."/>
            <person name="Konstantinidis K.T."/>
            <person name="Eloe-Fadrosh E.A."/>
            <person name="Kyrpides N.C."/>
            <person name="Woyke T."/>
        </authorList>
    </citation>
    <scope>NUCLEOTIDE SEQUENCE</scope>
    <source>
        <strain evidence="1">GVMAG-M-3300023184-50</strain>
    </source>
</reference>
<name>A0A6C0I7A2_9ZZZZ</name>
<dbReference type="AlphaFoldDB" id="A0A6C0I7A2"/>
<accession>A0A6C0I7A2</accession>
<protein>
    <recommendedName>
        <fullName evidence="2">Glycosyltransferase</fullName>
    </recommendedName>
</protein>
<proteinExistence type="predicted"/>
<dbReference type="EMBL" id="MN740114">
    <property type="protein sequence ID" value="QHT88285.1"/>
    <property type="molecule type" value="Genomic_DNA"/>
</dbReference>
<organism evidence="1">
    <name type="scientific">viral metagenome</name>
    <dbReference type="NCBI Taxonomy" id="1070528"/>
    <lineage>
        <taxon>unclassified sequences</taxon>
        <taxon>metagenomes</taxon>
        <taxon>organismal metagenomes</taxon>
    </lineage>
</organism>
<sequence length="228" mass="26778">MRILIKFPSRGRPDKLRSTFLKYVRFAEDISKISFLISLDEDDSTVTRTQQIVLKKIHPDTQIIVGKSCGKIGAVNRDMDLAPPYDILLLASDDMIPEVKGYDRIIREKMTQHYPDTDGVLWFNDGFQKDRLNTLSILGKKYYDRFGYIYHPSYKSLWCDNEFTEVATKLGKQTYFEQIIIKHEHPLWTKETPDTVLVENDKYDPEDRANFERRKKEGLFLLSLRNSE</sequence>
<evidence type="ECO:0008006" key="2">
    <source>
        <dbReference type="Google" id="ProtNLM"/>
    </source>
</evidence>
<evidence type="ECO:0000313" key="1">
    <source>
        <dbReference type="EMBL" id="QHT88285.1"/>
    </source>
</evidence>